<keyword evidence="5" id="KW-1185">Reference proteome</keyword>
<dbReference type="Proteomes" id="UP000199011">
    <property type="component" value="Unassembled WGS sequence"/>
</dbReference>
<evidence type="ECO:0000313" key="4">
    <source>
        <dbReference type="EMBL" id="SFN97526.1"/>
    </source>
</evidence>
<accession>A0A1I5DEG8</accession>
<evidence type="ECO:0000256" key="2">
    <source>
        <dbReference type="ARBA" id="ARBA00022679"/>
    </source>
</evidence>
<dbReference type="EMBL" id="FOVO01000039">
    <property type="protein sequence ID" value="SFN97526.1"/>
    <property type="molecule type" value="Genomic_DNA"/>
</dbReference>
<dbReference type="RefSeq" id="WP_092520346.1">
    <property type="nucleotide sequence ID" value="NZ_CAWRAH010000076.1"/>
</dbReference>
<dbReference type="AlphaFoldDB" id="A0A1I5DEG8"/>
<sequence>MEKEKHVVFGISPFNTKFNEEYIFNMLDWGFENFSRVDMIHPHEEAKYLLMGCGNNEVKSKKKSRKEFSRVRKIVNKYLHDKRKNLNYGQIMKFADFYNSNHYNRLYESVKNEYESFSDFREICVSQTEKAILNRKKSLEDISSHDDECIHVATKYILREIPFIVAPAEVLSSNCHVYISYYSNWSIADYLYKQGRKIKPSQRTSLIIKDHSYMKVLS</sequence>
<dbReference type="NCBIfam" id="TIGR04539">
    <property type="entry name" value="tRNA_cyclodipep"/>
    <property type="match status" value="1"/>
</dbReference>
<protein>
    <recommendedName>
        <fullName evidence="3">Cyclodipeptide synthase</fullName>
    </recommendedName>
</protein>
<organism evidence="4 5">
    <name type="scientific">Xenorhabdus japonica</name>
    <dbReference type="NCBI Taxonomy" id="53341"/>
    <lineage>
        <taxon>Bacteria</taxon>
        <taxon>Pseudomonadati</taxon>
        <taxon>Pseudomonadota</taxon>
        <taxon>Gammaproteobacteria</taxon>
        <taxon>Enterobacterales</taxon>
        <taxon>Morganellaceae</taxon>
        <taxon>Xenorhabdus</taxon>
    </lineage>
</organism>
<dbReference type="InterPro" id="IPR038622">
    <property type="entry name" value="CDPS_sf"/>
</dbReference>
<evidence type="ECO:0000313" key="5">
    <source>
        <dbReference type="Proteomes" id="UP000199011"/>
    </source>
</evidence>
<proteinExistence type="inferred from homology"/>
<evidence type="ECO:0000256" key="3">
    <source>
        <dbReference type="ARBA" id="ARBA00030771"/>
    </source>
</evidence>
<dbReference type="InterPro" id="IPR030903">
    <property type="entry name" value="CDPS"/>
</dbReference>
<dbReference type="OrthoDB" id="2895472at2"/>
<comment type="similarity">
    <text evidence="1">Belongs to the CDPS family.</text>
</comment>
<name>A0A1I5DEG8_9GAMM</name>
<keyword evidence="2" id="KW-0808">Transferase</keyword>
<dbReference type="Pfam" id="PF16715">
    <property type="entry name" value="CDPS"/>
    <property type="match status" value="1"/>
</dbReference>
<gene>
    <name evidence="4" type="ORF">SAMN05421579_13917</name>
</gene>
<dbReference type="GO" id="GO:0016755">
    <property type="term" value="F:aminoacyltransferase activity"/>
    <property type="evidence" value="ECO:0007669"/>
    <property type="project" value="InterPro"/>
</dbReference>
<evidence type="ECO:0000256" key="1">
    <source>
        <dbReference type="ARBA" id="ARBA00006034"/>
    </source>
</evidence>
<dbReference type="STRING" id="53341.SAMN05421579_13917"/>
<dbReference type="Gene3D" id="3.40.50.11710">
    <property type="entry name" value="Cyclodipeptide synthase"/>
    <property type="match status" value="1"/>
</dbReference>
<reference evidence="5" key="1">
    <citation type="submission" date="2016-10" db="EMBL/GenBank/DDBJ databases">
        <authorList>
            <person name="Varghese N."/>
            <person name="Submissions S."/>
        </authorList>
    </citation>
    <scope>NUCLEOTIDE SEQUENCE [LARGE SCALE GENOMIC DNA]</scope>
    <source>
        <strain evidence="5">DSM 16522</strain>
    </source>
</reference>